<reference evidence="2" key="2">
    <citation type="submission" date="2020-05" db="UniProtKB">
        <authorList>
            <consortium name="EnsemblMetazoa"/>
        </authorList>
    </citation>
    <scope>IDENTIFICATION</scope>
    <source>
        <strain evidence="2">MINIMUS1</strain>
    </source>
</reference>
<evidence type="ECO:0000313" key="2">
    <source>
        <dbReference type="EnsemblMetazoa" id="AMIN014426-PA"/>
    </source>
</evidence>
<dbReference type="EnsemblMetazoa" id="AMIN014426-RA">
    <property type="protein sequence ID" value="AMIN014426-PA"/>
    <property type="gene ID" value="AMIN014426"/>
</dbReference>
<reference evidence="3" key="1">
    <citation type="submission" date="2013-03" db="EMBL/GenBank/DDBJ databases">
        <title>The Genome Sequence of Anopheles minimus MINIMUS1.</title>
        <authorList>
            <consortium name="The Broad Institute Genomics Platform"/>
            <person name="Neafsey D.E."/>
            <person name="Walton C."/>
            <person name="Walker B."/>
            <person name="Young S.K."/>
            <person name="Zeng Q."/>
            <person name="Gargeya S."/>
            <person name="Fitzgerald M."/>
            <person name="Haas B."/>
            <person name="Abouelleil A."/>
            <person name="Allen A.W."/>
            <person name="Alvarado L."/>
            <person name="Arachchi H.M."/>
            <person name="Berlin A.M."/>
            <person name="Chapman S.B."/>
            <person name="Gainer-Dewar J."/>
            <person name="Goldberg J."/>
            <person name="Griggs A."/>
            <person name="Gujja S."/>
            <person name="Hansen M."/>
            <person name="Howarth C."/>
            <person name="Imamovic A."/>
            <person name="Ireland A."/>
            <person name="Larimer J."/>
            <person name="McCowan C."/>
            <person name="Murphy C."/>
            <person name="Pearson M."/>
            <person name="Poon T.W."/>
            <person name="Priest M."/>
            <person name="Roberts A."/>
            <person name="Saif S."/>
            <person name="Shea T."/>
            <person name="Sisk P."/>
            <person name="Sykes S."/>
            <person name="Wortman J."/>
            <person name="Nusbaum C."/>
            <person name="Birren B."/>
        </authorList>
    </citation>
    <scope>NUCLEOTIDE SEQUENCE [LARGE SCALE GENOMIC DNA]</scope>
    <source>
        <strain evidence="3">MINIMUS1</strain>
    </source>
</reference>
<feature type="region of interest" description="Disordered" evidence="1">
    <location>
        <begin position="1"/>
        <end position="23"/>
    </location>
</feature>
<organism evidence="2 3">
    <name type="scientific">Anopheles minimus</name>
    <dbReference type="NCBI Taxonomy" id="112268"/>
    <lineage>
        <taxon>Eukaryota</taxon>
        <taxon>Metazoa</taxon>
        <taxon>Ecdysozoa</taxon>
        <taxon>Arthropoda</taxon>
        <taxon>Hexapoda</taxon>
        <taxon>Insecta</taxon>
        <taxon>Pterygota</taxon>
        <taxon>Neoptera</taxon>
        <taxon>Endopterygota</taxon>
        <taxon>Diptera</taxon>
        <taxon>Nematocera</taxon>
        <taxon>Culicoidea</taxon>
        <taxon>Culicidae</taxon>
        <taxon>Anophelinae</taxon>
        <taxon>Anopheles</taxon>
    </lineage>
</organism>
<evidence type="ECO:0000256" key="1">
    <source>
        <dbReference type="SAM" id="MobiDB-lite"/>
    </source>
</evidence>
<feature type="compositionally biased region" description="Polar residues" evidence="1">
    <location>
        <begin position="1"/>
        <end position="13"/>
    </location>
</feature>
<accession>A0A182WP10</accession>
<protein>
    <submittedName>
        <fullName evidence="2">Uncharacterized protein</fullName>
    </submittedName>
</protein>
<sequence>MMSMQDPSANNGTVLRRCESLNK</sequence>
<name>A0A182WP10_9DIPT</name>
<dbReference type="AlphaFoldDB" id="A0A182WP10"/>
<keyword evidence="3" id="KW-1185">Reference proteome</keyword>
<proteinExistence type="predicted"/>
<dbReference type="VEuPathDB" id="VectorBase:AMIN014426"/>
<evidence type="ECO:0000313" key="3">
    <source>
        <dbReference type="Proteomes" id="UP000075920"/>
    </source>
</evidence>
<dbReference type="Proteomes" id="UP000075920">
    <property type="component" value="Unassembled WGS sequence"/>
</dbReference>